<evidence type="ECO:0000313" key="4">
    <source>
        <dbReference type="EMBL" id="CAL1406390.1"/>
    </source>
</evidence>
<feature type="domain" description="hAT-like transposase RNase-H fold" evidence="3">
    <location>
        <begin position="297"/>
        <end position="403"/>
    </location>
</feature>
<organism evidence="4 5">
    <name type="scientific">Linum trigynum</name>
    <dbReference type="NCBI Taxonomy" id="586398"/>
    <lineage>
        <taxon>Eukaryota</taxon>
        <taxon>Viridiplantae</taxon>
        <taxon>Streptophyta</taxon>
        <taxon>Embryophyta</taxon>
        <taxon>Tracheophyta</taxon>
        <taxon>Spermatophyta</taxon>
        <taxon>Magnoliopsida</taxon>
        <taxon>eudicotyledons</taxon>
        <taxon>Gunneridae</taxon>
        <taxon>Pentapetalae</taxon>
        <taxon>rosids</taxon>
        <taxon>fabids</taxon>
        <taxon>Malpighiales</taxon>
        <taxon>Linaceae</taxon>
        <taxon>Linum</taxon>
    </lineage>
</organism>
<dbReference type="Pfam" id="PF05699">
    <property type="entry name" value="Dimer_Tnp_hAT"/>
    <property type="match status" value="1"/>
</dbReference>
<reference evidence="4 5" key="1">
    <citation type="submission" date="2024-04" db="EMBL/GenBank/DDBJ databases">
        <authorList>
            <person name="Fracassetti M."/>
        </authorList>
    </citation>
    <scope>NUCLEOTIDE SEQUENCE [LARGE SCALE GENOMIC DNA]</scope>
</reference>
<protein>
    <recommendedName>
        <fullName evidence="6">Transposase</fullName>
    </recommendedName>
</protein>
<evidence type="ECO:0000259" key="3">
    <source>
        <dbReference type="Pfam" id="PF14372"/>
    </source>
</evidence>
<gene>
    <name evidence="4" type="ORF">LTRI10_LOCUS46119</name>
</gene>
<evidence type="ECO:0008006" key="6">
    <source>
        <dbReference type="Google" id="ProtNLM"/>
    </source>
</evidence>
<keyword evidence="1" id="KW-0238">DNA-binding</keyword>
<dbReference type="Pfam" id="PF14372">
    <property type="entry name" value="hAT-like_RNase-H"/>
    <property type="match status" value="1"/>
</dbReference>
<evidence type="ECO:0000256" key="1">
    <source>
        <dbReference type="ARBA" id="ARBA00023125"/>
    </source>
</evidence>
<dbReference type="GO" id="GO:0046983">
    <property type="term" value="F:protein dimerization activity"/>
    <property type="evidence" value="ECO:0007669"/>
    <property type="project" value="InterPro"/>
</dbReference>
<proteinExistence type="predicted"/>
<accession>A0AAV2G9G1</accession>
<dbReference type="InterPro" id="IPR025525">
    <property type="entry name" value="hAT-like_transposase_RNase-H"/>
</dbReference>
<keyword evidence="5" id="KW-1185">Reference proteome</keyword>
<dbReference type="Proteomes" id="UP001497516">
    <property type="component" value="Chromosome 8"/>
</dbReference>
<name>A0AAV2G9G1_9ROSI</name>
<dbReference type="SUPFAM" id="SSF53098">
    <property type="entry name" value="Ribonuclease H-like"/>
    <property type="match status" value="1"/>
</dbReference>
<dbReference type="InterPro" id="IPR012337">
    <property type="entry name" value="RNaseH-like_sf"/>
</dbReference>
<dbReference type="InterPro" id="IPR008906">
    <property type="entry name" value="HATC_C_dom"/>
</dbReference>
<dbReference type="InterPro" id="IPR052035">
    <property type="entry name" value="ZnF_BED_domain_contain"/>
</dbReference>
<evidence type="ECO:0000259" key="2">
    <source>
        <dbReference type="Pfam" id="PF05699"/>
    </source>
</evidence>
<feature type="domain" description="HAT C-terminal dimerisation" evidence="2">
    <location>
        <begin position="453"/>
        <end position="535"/>
    </location>
</feature>
<evidence type="ECO:0000313" key="5">
    <source>
        <dbReference type="Proteomes" id="UP001497516"/>
    </source>
</evidence>
<dbReference type="GO" id="GO:0003677">
    <property type="term" value="F:DNA binding"/>
    <property type="evidence" value="ECO:0007669"/>
    <property type="project" value="UniProtKB-KW"/>
</dbReference>
<dbReference type="EMBL" id="OZ034821">
    <property type="protein sequence ID" value="CAL1406390.1"/>
    <property type="molecule type" value="Genomic_DNA"/>
</dbReference>
<dbReference type="PANTHER" id="PTHR46481">
    <property type="entry name" value="ZINC FINGER BED DOMAIN-CONTAINING PROTEIN 4"/>
    <property type="match status" value="1"/>
</dbReference>
<sequence length="572" mass="65993">MITVDELPFKFVEGMGFKYFMSLCCPRFNIPSRRTMTRDCFGFYGEMKDKLKKFFQSCEGSVCLTTDAWTSNKQDSFMCLTAHFIDQDWKLRKKIINFGELKGHKGVDIAEGIVDCLDGWGIKKVFSITVDNASSNDTAVAKLKEVFNARGISICDNAFLHMRCVAHILNLVVSDGLGDISLSVKRIREAVRFIRNSPERLKRFHEFAAVQKIEGKRGLCLDVPTRWNSTFLMLQAAERFEKVFMMYEMYDEQFRKDLESKKDRHGIIGVPEKTDWDNARRMMGFLGRFYDFTLKISGSHYTTSNLFLQEVHSLYHLINKWVEEVEKDYDLSVMAKKMKLKYEKYWGDVDKMNKLLYIATVMDPRYKLGFLEYGLKRVYPEDGKGGRMAEDVRKATFELFAHYEQVWKSKQHKGASTATLTPIVEECGNDVIDVLAEYKRHREQIDGAVNKSELERYLREADEPMEMNFDVLGWWKVNCSRFPALSMMAKDVLAVPISTVASESAFSAGGRILDDFRSSLTPRIVEALICSSDWIRGDSRPSLDEEDAEEVDKIDEGKILKLALHIYIVIDF</sequence>
<dbReference type="PANTHER" id="PTHR46481:SF7">
    <property type="entry name" value="ZINC FINGER BED DOMAIN-CONTAINING PROTEIN RICESLEEPER 2-LIKE"/>
    <property type="match status" value="1"/>
</dbReference>
<dbReference type="AlphaFoldDB" id="A0AAV2G9G1"/>